<dbReference type="Proteomes" id="UP000628775">
    <property type="component" value="Unassembled WGS sequence"/>
</dbReference>
<evidence type="ECO:0000313" key="4">
    <source>
        <dbReference type="Proteomes" id="UP000628775"/>
    </source>
</evidence>
<dbReference type="InterPro" id="IPR029062">
    <property type="entry name" value="Class_I_gatase-like"/>
</dbReference>
<feature type="chain" id="PRO_5038431858" description="DUF5689 domain-containing protein" evidence="1">
    <location>
        <begin position="31"/>
        <end position="746"/>
    </location>
</feature>
<organism evidence="3 4">
    <name type="scientific">Pullulanibacillus camelliae</name>
    <dbReference type="NCBI Taxonomy" id="1707096"/>
    <lineage>
        <taxon>Bacteria</taxon>
        <taxon>Bacillati</taxon>
        <taxon>Bacillota</taxon>
        <taxon>Bacilli</taxon>
        <taxon>Bacillales</taxon>
        <taxon>Sporolactobacillaceae</taxon>
        <taxon>Pullulanibacillus</taxon>
    </lineage>
</organism>
<accession>A0A8J2YIH7</accession>
<evidence type="ECO:0000313" key="3">
    <source>
        <dbReference type="EMBL" id="GGE44942.1"/>
    </source>
</evidence>
<evidence type="ECO:0000256" key="1">
    <source>
        <dbReference type="SAM" id="SignalP"/>
    </source>
</evidence>
<protein>
    <recommendedName>
        <fullName evidence="2">DUF5689 domain-containing protein</fullName>
    </recommendedName>
</protein>
<dbReference type="Gene3D" id="3.40.50.880">
    <property type="match status" value="1"/>
</dbReference>
<dbReference type="InterPro" id="IPR043744">
    <property type="entry name" value="DUF5689"/>
</dbReference>
<evidence type="ECO:0000259" key="2">
    <source>
        <dbReference type="Pfam" id="PF18942"/>
    </source>
</evidence>
<feature type="signal peptide" evidence="1">
    <location>
        <begin position="1"/>
        <end position="30"/>
    </location>
</feature>
<feature type="domain" description="DUF5689" evidence="2">
    <location>
        <begin position="564"/>
        <end position="716"/>
    </location>
</feature>
<dbReference type="AlphaFoldDB" id="A0A8J2YIH7"/>
<gene>
    <name evidence="3" type="ORF">GCM10011391_24730</name>
</gene>
<dbReference type="PANTHER" id="PTHR12969:SF7">
    <property type="entry name" value="INTRAFLAGELLAR TRANSPORT PROTEIN 52 HOMOLOG"/>
    <property type="match status" value="1"/>
</dbReference>
<dbReference type="InterPro" id="IPR039975">
    <property type="entry name" value="IFT52"/>
</dbReference>
<keyword evidence="1" id="KW-0732">Signal</keyword>
<comment type="caution">
    <text evidence="3">The sequence shown here is derived from an EMBL/GenBank/DDBJ whole genome shotgun (WGS) entry which is preliminary data.</text>
</comment>
<dbReference type="SUPFAM" id="SSF52317">
    <property type="entry name" value="Class I glutamine amidotransferase-like"/>
    <property type="match status" value="1"/>
</dbReference>
<proteinExistence type="predicted"/>
<dbReference type="Pfam" id="PF18942">
    <property type="entry name" value="DUF5689"/>
    <property type="match status" value="1"/>
</dbReference>
<dbReference type="RefSeq" id="WP_188694362.1">
    <property type="nucleotide sequence ID" value="NZ_BMIR01000011.1"/>
</dbReference>
<sequence length="746" mass="81333">MKPSRIVKMLMVVMLAFPLSSLLVSRHELAHAETAEDPPPVIQPVGSVNGKKVLFDNTHGETAGAADWVIDGAFSDFGNGLAKKGYEVKELRKTSPITYDDLKNYDVFVLGEANIPFKASEQEAILHYVQNGGSVFFIADHYNSDRNLNRWDAEEVYNGYRRGAFADPTKGMSTEEAQSPAMQGVSSSDWLAEHFGVRFRYNALGDITSGETIVSPSDDFGITSGVNSVEMHSGSTIAILDPKKAKGLIYLPKNPPAWGPAVDQGVYDNGGVAEGAFAAIAKVGKGKAAFIGDSSPVEDATPKYVREDTGEKKTTYDGFSKEGDDATFLLNTMEWLAKQEDYTSFDGKVPLSEKTKLHDFEVPENSTEPEKEPWTTPVAGYKWWDPSTFAAGAYGSDKEAPSQPAYSFQHQATLPNHQEFQLRLNVKDLSPGQTLSNLKVGIYKAGGQQLAKFKVGDGDYPVSYGYSAPFTITADNQGVGHKDLTVMLDPAYSGEANLRLKVDGTNAVTEDVTIADVAAEPLPPGENESLPELMPIAKARAEQDGGSVTVEGVVTTTPGIWGGQGFYLQDASGGVYVYQSKESNLKIGDKVKISAKKTTYNGEVELSDLIQFTPEGTAEVPKPQVVSEVSDSNQGELVTLEDIKVKNISDPDSYGTFKFDAVNGKHTTRVRIDSRSGLDYTDFTKKYKRNATLTLTGVASIFKGTYELKPRSESDIAEANVNHPTDVKQWLEVIWNKLWQLLHFHV</sequence>
<keyword evidence="4" id="KW-1185">Reference proteome</keyword>
<dbReference type="PANTHER" id="PTHR12969">
    <property type="entry name" value="NGD5/OSM-6/IFT52"/>
    <property type="match status" value="1"/>
</dbReference>
<reference evidence="3" key="1">
    <citation type="journal article" date="2014" name="Int. J. Syst. Evol. Microbiol.">
        <title>Complete genome sequence of Corynebacterium casei LMG S-19264T (=DSM 44701T), isolated from a smear-ripened cheese.</title>
        <authorList>
            <consortium name="US DOE Joint Genome Institute (JGI-PGF)"/>
            <person name="Walter F."/>
            <person name="Albersmeier A."/>
            <person name="Kalinowski J."/>
            <person name="Ruckert C."/>
        </authorList>
    </citation>
    <scope>NUCLEOTIDE SEQUENCE</scope>
    <source>
        <strain evidence="3">CGMCC 1.15371</strain>
    </source>
</reference>
<dbReference type="EMBL" id="BMIR01000011">
    <property type="protein sequence ID" value="GGE44942.1"/>
    <property type="molecule type" value="Genomic_DNA"/>
</dbReference>
<name>A0A8J2YIH7_9BACL</name>
<reference evidence="3" key="2">
    <citation type="submission" date="2020-09" db="EMBL/GenBank/DDBJ databases">
        <authorList>
            <person name="Sun Q."/>
            <person name="Zhou Y."/>
        </authorList>
    </citation>
    <scope>NUCLEOTIDE SEQUENCE</scope>
    <source>
        <strain evidence="3">CGMCC 1.15371</strain>
    </source>
</reference>